<feature type="domain" description="PRD" evidence="2">
    <location>
        <begin position="64"/>
        <end position="169"/>
    </location>
</feature>
<keyword evidence="1" id="KW-0677">Repeat</keyword>
<keyword evidence="4" id="KW-1185">Reference proteome</keyword>
<dbReference type="RefSeq" id="WP_057829819.1">
    <property type="nucleotide sequence ID" value="NZ_AYZE01000017.1"/>
</dbReference>
<dbReference type="SUPFAM" id="SSF63520">
    <property type="entry name" value="PTS-regulatory domain, PRD"/>
    <property type="match status" value="2"/>
</dbReference>
<dbReference type="GO" id="GO:0006355">
    <property type="term" value="P:regulation of DNA-templated transcription"/>
    <property type="evidence" value="ECO:0007669"/>
    <property type="project" value="InterPro"/>
</dbReference>
<dbReference type="SUPFAM" id="SSF50151">
    <property type="entry name" value="SacY-like RNA-binding domain"/>
    <property type="match status" value="1"/>
</dbReference>
<dbReference type="AlphaFoldDB" id="A0A0R2CN50"/>
<dbReference type="Proteomes" id="UP000051131">
    <property type="component" value="Unassembled WGS sequence"/>
</dbReference>
<dbReference type="Pfam" id="PF00874">
    <property type="entry name" value="PRD"/>
    <property type="match status" value="2"/>
</dbReference>
<sequence>MKIIKVFNNNVVLADQNNHQIILIGKGIGFQKKSGMSIQTGKVEQVFAPTESKWFNLFNDLLKDVSPEYLEVAAQIIHLAEVELQTKFNEYLLISLMDHIHFAVVRHQQKIDIHNEILWEVKHYYPTEFQVGKSALIIIGQRLGVTLTDDEAGFIALKFVENGLNHPQNYDTTTLTKIIGDVIQIVQFQLQVTLDADSISYRRFLVHLRFLAERVIRVSKKGIADNEEDIFLFEHIKKKYQTAFACTQKVVDFIADSMHQRLSYNEQVYLTIHVQRIIDELTK</sequence>
<dbReference type="NCBIfam" id="NF046042">
    <property type="entry name" value="LicT"/>
    <property type="match status" value="1"/>
</dbReference>
<feature type="domain" description="PRD" evidence="2">
    <location>
        <begin position="170"/>
        <end position="283"/>
    </location>
</feature>
<proteinExistence type="predicted"/>
<dbReference type="PANTHER" id="PTHR30185">
    <property type="entry name" value="CRYPTIC BETA-GLUCOSIDE BGL OPERON ANTITERMINATOR"/>
    <property type="match status" value="1"/>
</dbReference>
<dbReference type="OrthoDB" id="9813552at2"/>
<evidence type="ECO:0000313" key="3">
    <source>
        <dbReference type="EMBL" id="KRM89961.1"/>
    </source>
</evidence>
<dbReference type="Pfam" id="PF03123">
    <property type="entry name" value="CAT_RBD"/>
    <property type="match status" value="1"/>
</dbReference>
<dbReference type="PATRIC" id="fig|1423729.3.peg.1810"/>
<dbReference type="InterPro" id="IPR050661">
    <property type="entry name" value="BglG_antiterminators"/>
</dbReference>
<dbReference type="PANTHER" id="PTHR30185:SF15">
    <property type="entry name" value="CRYPTIC BETA-GLUCOSIDE BGL OPERON ANTITERMINATOR"/>
    <property type="match status" value="1"/>
</dbReference>
<dbReference type="InterPro" id="IPR036634">
    <property type="entry name" value="PRD_sf"/>
</dbReference>
<reference evidence="3 4" key="1">
    <citation type="journal article" date="2015" name="Genome Announc.">
        <title>Expanding the biotechnology potential of lactobacilli through comparative genomics of 213 strains and associated genera.</title>
        <authorList>
            <person name="Sun Z."/>
            <person name="Harris H.M."/>
            <person name="McCann A."/>
            <person name="Guo C."/>
            <person name="Argimon S."/>
            <person name="Zhang W."/>
            <person name="Yang X."/>
            <person name="Jeffery I.B."/>
            <person name="Cooney J.C."/>
            <person name="Kagawa T.F."/>
            <person name="Liu W."/>
            <person name="Song Y."/>
            <person name="Salvetti E."/>
            <person name="Wrobel A."/>
            <person name="Rasinkangas P."/>
            <person name="Parkhill J."/>
            <person name="Rea M.C."/>
            <person name="O'Sullivan O."/>
            <person name="Ritari J."/>
            <person name="Douillard F.P."/>
            <person name="Paul Ross R."/>
            <person name="Yang R."/>
            <person name="Briner A.E."/>
            <person name="Felis G.E."/>
            <person name="de Vos W.M."/>
            <person name="Barrangou R."/>
            <person name="Klaenhammer T.R."/>
            <person name="Caufield P.W."/>
            <person name="Cui Y."/>
            <person name="Zhang H."/>
            <person name="O'Toole P.W."/>
        </authorList>
    </citation>
    <scope>NUCLEOTIDE SEQUENCE [LARGE SCALE GENOMIC DNA]</scope>
    <source>
        <strain evidence="3 4">DSM 21116</strain>
    </source>
</reference>
<dbReference type="SMART" id="SM01061">
    <property type="entry name" value="CAT_RBD"/>
    <property type="match status" value="1"/>
</dbReference>
<dbReference type="GO" id="GO:0003723">
    <property type="term" value="F:RNA binding"/>
    <property type="evidence" value="ECO:0007669"/>
    <property type="project" value="InterPro"/>
</dbReference>
<organism evidence="3 4">
    <name type="scientific">Liquorilactobacillus cacaonum DSM 21116</name>
    <dbReference type="NCBI Taxonomy" id="1423729"/>
    <lineage>
        <taxon>Bacteria</taxon>
        <taxon>Bacillati</taxon>
        <taxon>Bacillota</taxon>
        <taxon>Bacilli</taxon>
        <taxon>Lactobacillales</taxon>
        <taxon>Lactobacillaceae</taxon>
        <taxon>Liquorilactobacillus</taxon>
    </lineage>
</organism>
<dbReference type="InterPro" id="IPR011608">
    <property type="entry name" value="PRD"/>
</dbReference>
<protein>
    <submittedName>
        <fullName evidence="3">Transcription antiterminator</fullName>
    </submittedName>
</protein>
<dbReference type="EMBL" id="AYZE01000017">
    <property type="protein sequence ID" value="KRM89961.1"/>
    <property type="molecule type" value="Genomic_DNA"/>
</dbReference>
<evidence type="ECO:0000259" key="2">
    <source>
        <dbReference type="PROSITE" id="PS51372"/>
    </source>
</evidence>
<dbReference type="STRING" id="1423729.FC80_GL001783"/>
<dbReference type="InterPro" id="IPR036650">
    <property type="entry name" value="CAT_RNA-bd_dom_sf"/>
</dbReference>
<name>A0A0R2CN50_9LACO</name>
<evidence type="ECO:0000256" key="1">
    <source>
        <dbReference type="ARBA" id="ARBA00022737"/>
    </source>
</evidence>
<evidence type="ECO:0000313" key="4">
    <source>
        <dbReference type="Proteomes" id="UP000051131"/>
    </source>
</evidence>
<comment type="caution">
    <text evidence="3">The sequence shown here is derived from an EMBL/GenBank/DDBJ whole genome shotgun (WGS) entry which is preliminary data.</text>
</comment>
<gene>
    <name evidence="3" type="ORF">FC80_GL001783</name>
</gene>
<dbReference type="Gene3D" id="1.10.1790.10">
    <property type="entry name" value="PRD domain"/>
    <property type="match status" value="2"/>
</dbReference>
<dbReference type="PROSITE" id="PS51372">
    <property type="entry name" value="PRD_2"/>
    <property type="match status" value="2"/>
</dbReference>
<dbReference type="Gene3D" id="2.30.24.10">
    <property type="entry name" value="CAT RNA-binding domain"/>
    <property type="match status" value="1"/>
</dbReference>
<accession>A0A0R2CN50</accession>
<dbReference type="InterPro" id="IPR004341">
    <property type="entry name" value="CAT_RNA-bd_dom"/>
</dbReference>